<dbReference type="GeneID" id="92364608"/>
<feature type="domain" description="Anaphase-promoting complex subunit 4-like WD40" evidence="7">
    <location>
        <begin position="126"/>
        <end position="200"/>
    </location>
</feature>
<keyword evidence="6" id="KW-0812">Transmembrane</keyword>
<evidence type="ECO:0000256" key="5">
    <source>
        <dbReference type="ARBA" id="ARBA00023242"/>
    </source>
</evidence>
<dbReference type="InterPro" id="IPR024977">
    <property type="entry name" value="Apc4-like_WD40_dom"/>
</dbReference>
<dbReference type="RefSeq" id="XP_067067332.1">
    <property type="nucleotide sequence ID" value="XM_067210666.1"/>
</dbReference>
<dbReference type="InterPro" id="IPR015943">
    <property type="entry name" value="WD40/YVTN_repeat-like_dom_sf"/>
</dbReference>
<evidence type="ECO:0000256" key="3">
    <source>
        <dbReference type="ARBA" id="ARBA00022574"/>
    </source>
</evidence>
<protein>
    <recommendedName>
        <fullName evidence="7">Anaphase-promoting complex subunit 4-like WD40 domain-containing protein</fullName>
    </recommendedName>
</protein>
<organism evidence="8 9">
    <name type="scientific">Cryptosporidium andersoni</name>
    <dbReference type="NCBI Taxonomy" id="117008"/>
    <lineage>
        <taxon>Eukaryota</taxon>
        <taxon>Sar</taxon>
        <taxon>Alveolata</taxon>
        <taxon>Apicomplexa</taxon>
        <taxon>Conoidasida</taxon>
        <taxon>Coccidia</taxon>
        <taxon>Eucoccidiorida</taxon>
        <taxon>Eimeriorina</taxon>
        <taxon>Cryptosporidiidae</taxon>
        <taxon>Cryptosporidium</taxon>
    </lineage>
</organism>
<dbReference type="GO" id="GO:0048188">
    <property type="term" value="C:Set1C/COMPASS complex"/>
    <property type="evidence" value="ECO:0007669"/>
    <property type="project" value="TreeGrafter"/>
</dbReference>
<evidence type="ECO:0000259" key="7">
    <source>
        <dbReference type="Pfam" id="PF12894"/>
    </source>
</evidence>
<dbReference type="GO" id="GO:0003682">
    <property type="term" value="F:chromatin binding"/>
    <property type="evidence" value="ECO:0007669"/>
    <property type="project" value="TreeGrafter"/>
</dbReference>
<keyword evidence="6" id="KW-1133">Transmembrane helix</keyword>
<dbReference type="SUPFAM" id="SSF50978">
    <property type="entry name" value="WD40 repeat-like"/>
    <property type="match status" value="1"/>
</dbReference>
<gene>
    <name evidence="8" type="ORF">cand_004230</name>
</gene>
<dbReference type="Pfam" id="PF12894">
    <property type="entry name" value="ANAPC4_WD40"/>
    <property type="match status" value="1"/>
</dbReference>
<evidence type="ECO:0000256" key="2">
    <source>
        <dbReference type="ARBA" id="ARBA00005616"/>
    </source>
</evidence>
<dbReference type="VEuPathDB" id="CryptoDB:cand_004230"/>
<dbReference type="PANTHER" id="PTHR19861:SF0">
    <property type="entry name" value="WD REPEAT-CONTAINING PROTEIN 82"/>
    <property type="match status" value="1"/>
</dbReference>
<evidence type="ECO:0000256" key="1">
    <source>
        <dbReference type="ARBA" id="ARBA00004123"/>
    </source>
</evidence>
<keyword evidence="3" id="KW-0853">WD repeat</keyword>
<sequence length="330" mass="37020">MIHTQKIQLSDDTLRNFRACRVFKDAICPIVNIDWSEDGDSLLVCEDDTLRVYTISTGDISRIHHSRKNIMDVIRFAHNNKQCLVASNKGENESAIRLWDIQENRYVRAVKLNSAVCRGTGLIIHPSRDLVLISCTDGKVLIFNFKLDTPLAIQQTKHKAPSCAFDPDGRVLVVSTEDQKLTLFDCKAYTIFDTFDLSKHIESHQYIEHVSFSVDGRLLLVKTNTGRLLSFGSFRGEFYKEYKLSDKSSSLLKSASIPTFSSDSQYIFYGLTDASVAVWSANTGEHITNFVGHVGQPRCLAFNPKKALFASVIIIVIHGIISFIACGVMM</sequence>
<feature type="transmembrane region" description="Helical" evidence="6">
    <location>
        <begin position="307"/>
        <end position="329"/>
    </location>
</feature>
<comment type="subcellular location">
    <subcellularLocation>
        <location evidence="1">Nucleus</location>
    </subcellularLocation>
</comment>
<name>A0A1J4MLJ8_9CRYT</name>
<reference evidence="8 9" key="1">
    <citation type="submission" date="2016-10" db="EMBL/GenBank/DDBJ databases">
        <title>Reductive evolution of mitochondrial metabolism and differential evolution of invasion-related proteins in Cryptosporidium.</title>
        <authorList>
            <person name="Liu S."/>
            <person name="Roellig D.M."/>
            <person name="Guo Y."/>
            <person name="Li N."/>
            <person name="Frace M.A."/>
            <person name="Tang K."/>
            <person name="Zhang L."/>
            <person name="Feng Y."/>
            <person name="Xiao L."/>
        </authorList>
    </citation>
    <scope>NUCLEOTIDE SEQUENCE [LARGE SCALE GENOMIC DNA]</scope>
    <source>
        <strain evidence="8">30847</strain>
    </source>
</reference>
<dbReference type="AlphaFoldDB" id="A0A1J4MLJ8"/>
<comment type="similarity">
    <text evidence="2">Belongs to the WD repeat SWD2 family.</text>
</comment>
<proteinExistence type="inferred from homology"/>
<accession>A0A1J4MLJ8</accession>
<dbReference type="Proteomes" id="UP000186804">
    <property type="component" value="Unassembled WGS sequence"/>
</dbReference>
<keyword evidence="5" id="KW-0539">Nucleus</keyword>
<comment type="caution">
    <text evidence="8">The sequence shown here is derived from an EMBL/GenBank/DDBJ whole genome shotgun (WGS) entry which is preliminary data.</text>
</comment>
<evidence type="ECO:0000313" key="8">
    <source>
        <dbReference type="EMBL" id="OII75062.1"/>
    </source>
</evidence>
<keyword evidence="6" id="KW-0472">Membrane</keyword>
<keyword evidence="9" id="KW-1185">Reference proteome</keyword>
<evidence type="ECO:0000256" key="6">
    <source>
        <dbReference type="SAM" id="Phobius"/>
    </source>
</evidence>
<dbReference type="InterPro" id="IPR001680">
    <property type="entry name" value="WD40_rpt"/>
</dbReference>
<evidence type="ECO:0000313" key="9">
    <source>
        <dbReference type="Proteomes" id="UP000186804"/>
    </source>
</evidence>
<evidence type="ECO:0000256" key="4">
    <source>
        <dbReference type="ARBA" id="ARBA00022737"/>
    </source>
</evidence>
<dbReference type="SMART" id="SM00320">
    <property type="entry name" value="WD40"/>
    <property type="match status" value="6"/>
</dbReference>
<keyword evidence="4" id="KW-0677">Repeat</keyword>
<dbReference type="OrthoDB" id="27537at2759"/>
<dbReference type="EMBL" id="LRBS01000091">
    <property type="protein sequence ID" value="OII75062.1"/>
    <property type="molecule type" value="Genomic_DNA"/>
</dbReference>
<dbReference type="Gene3D" id="2.130.10.10">
    <property type="entry name" value="YVTN repeat-like/Quinoprotein amine dehydrogenase"/>
    <property type="match status" value="2"/>
</dbReference>
<dbReference type="InterPro" id="IPR036322">
    <property type="entry name" value="WD40_repeat_dom_sf"/>
</dbReference>
<dbReference type="PANTHER" id="PTHR19861">
    <property type="entry name" value="WD40 REPEAT PROTEIN SWD2"/>
    <property type="match status" value="1"/>
</dbReference>
<dbReference type="InterPro" id="IPR037867">
    <property type="entry name" value="Swd2/WDR82"/>
</dbReference>
<dbReference type="GO" id="GO:0016070">
    <property type="term" value="P:RNA metabolic process"/>
    <property type="evidence" value="ECO:0007669"/>
    <property type="project" value="UniProtKB-ARBA"/>
</dbReference>